<evidence type="ECO:0000256" key="2">
    <source>
        <dbReference type="SAM" id="SignalP"/>
    </source>
</evidence>
<feature type="compositionally biased region" description="Low complexity" evidence="1">
    <location>
        <begin position="179"/>
        <end position="198"/>
    </location>
</feature>
<protein>
    <submittedName>
        <fullName evidence="3">Uncharacterized protein</fullName>
    </submittedName>
</protein>
<proteinExistence type="predicted"/>
<name>A0A9P4QG40_9PEZI</name>
<accession>A0A9P4QG40</accession>
<organism evidence="3 4">
    <name type="scientific">Polychaeton citri CBS 116435</name>
    <dbReference type="NCBI Taxonomy" id="1314669"/>
    <lineage>
        <taxon>Eukaryota</taxon>
        <taxon>Fungi</taxon>
        <taxon>Dikarya</taxon>
        <taxon>Ascomycota</taxon>
        <taxon>Pezizomycotina</taxon>
        <taxon>Dothideomycetes</taxon>
        <taxon>Dothideomycetidae</taxon>
        <taxon>Capnodiales</taxon>
        <taxon>Capnodiaceae</taxon>
        <taxon>Polychaeton</taxon>
    </lineage>
</organism>
<dbReference type="EMBL" id="MU003773">
    <property type="protein sequence ID" value="KAF2724087.1"/>
    <property type="molecule type" value="Genomic_DNA"/>
</dbReference>
<dbReference type="Pfam" id="PF04681">
    <property type="entry name" value="Bys1"/>
    <property type="match status" value="1"/>
</dbReference>
<evidence type="ECO:0000256" key="1">
    <source>
        <dbReference type="SAM" id="MobiDB-lite"/>
    </source>
</evidence>
<dbReference type="PANTHER" id="PTHR36195:SF4">
    <property type="entry name" value="DOMAIN PROTEIN, PUTATIVE (AFU_ORTHOLOGUE AFUA_5G01990)-RELATED"/>
    <property type="match status" value="1"/>
</dbReference>
<feature type="signal peptide" evidence="2">
    <location>
        <begin position="1"/>
        <end position="18"/>
    </location>
</feature>
<evidence type="ECO:0000313" key="3">
    <source>
        <dbReference type="EMBL" id="KAF2724087.1"/>
    </source>
</evidence>
<keyword evidence="2" id="KW-0732">Signal</keyword>
<dbReference type="OrthoDB" id="3682664at2759"/>
<dbReference type="SUPFAM" id="SSF49870">
    <property type="entry name" value="Osmotin, thaumatin-like protein"/>
    <property type="match status" value="1"/>
</dbReference>
<sequence length="278" mass="29818">MYKSAIASVALMATAVSAAGNAIVTNGCKYDVFLYNVPASNGGFDPINKTLSPRETYSQQFTELTNKMGWSIKLSKTAELDNILQYEYTYLGNDRIWYDLSAVNGNPWDGNWEITSTTIGGCHPRQAAYRYSTDDSYGMQDCACENDITVLLCSGEDQNDGLASSASVSFSASATAAPSSYSSTEAAPSPYSSAESTSDAAPSYTHSFGGWVHNQVAQSSSTPSLTTFATATLTPAPGVIVTEVATAVVTEVVTMTQYAAKRDEHVHQHARRHPHARQ</sequence>
<feature type="region of interest" description="Disordered" evidence="1">
    <location>
        <begin position="179"/>
        <end position="199"/>
    </location>
</feature>
<dbReference type="Proteomes" id="UP000799441">
    <property type="component" value="Unassembled WGS sequence"/>
</dbReference>
<dbReference type="PANTHER" id="PTHR36195">
    <property type="entry name" value="DOMAIN PROTEIN, PUTATIVE (AFU_ORTHOLOGUE AFUA_5G01990)-RELATED-RELATED"/>
    <property type="match status" value="1"/>
</dbReference>
<dbReference type="InterPro" id="IPR037176">
    <property type="entry name" value="Osmotin/thaumatin-like_sf"/>
</dbReference>
<keyword evidence="4" id="KW-1185">Reference proteome</keyword>
<feature type="chain" id="PRO_5040157937" evidence="2">
    <location>
        <begin position="19"/>
        <end position="278"/>
    </location>
</feature>
<dbReference type="InterPro" id="IPR006771">
    <property type="entry name" value="CetA-like"/>
</dbReference>
<gene>
    <name evidence="3" type="ORF">K431DRAFT_218564</name>
</gene>
<comment type="caution">
    <text evidence="3">The sequence shown here is derived from an EMBL/GenBank/DDBJ whole genome shotgun (WGS) entry which is preliminary data.</text>
</comment>
<reference evidence="3" key="1">
    <citation type="journal article" date="2020" name="Stud. Mycol.">
        <title>101 Dothideomycetes genomes: a test case for predicting lifestyles and emergence of pathogens.</title>
        <authorList>
            <person name="Haridas S."/>
            <person name="Albert R."/>
            <person name="Binder M."/>
            <person name="Bloem J."/>
            <person name="Labutti K."/>
            <person name="Salamov A."/>
            <person name="Andreopoulos B."/>
            <person name="Baker S."/>
            <person name="Barry K."/>
            <person name="Bills G."/>
            <person name="Bluhm B."/>
            <person name="Cannon C."/>
            <person name="Castanera R."/>
            <person name="Culley D."/>
            <person name="Daum C."/>
            <person name="Ezra D."/>
            <person name="Gonzalez J."/>
            <person name="Henrissat B."/>
            <person name="Kuo A."/>
            <person name="Liang C."/>
            <person name="Lipzen A."/>
            <person name="Lutzoni F."/>
            <person name="Magnuson J."/>
            <person name="Mondo S."/>
            <person name="Nolan M."/>
            <person name="Ohm R."/>
            <person name="Pangilinan J."/>
            <person name="Park H.-J."/>
            <person name="Ramirez L."/>
            <person name="Alfaro M."/>
            <person name="Sun H."/>
            <person name="Tritt A."/>
            <person name="Yoshinaga Y."/>
            <person name="Zwiers L.-H."/>
            <person name="Turgeon B."/>
            <person name="Goodwin S."/>
            <person name="Spatafora J."/>
            <person name="Crous P."/>
            <person name="Grigoriev I."/>
        </authorList>
    </citation>
    <scope>NUCLEOTIDE SEQUENCE</scope>
    <source>
        <strain evidence="3">CBS 116435</strain>
    </source>
</reference>
<evidence type="ECO:0000313" key="4">
    <source>
        <dbReference type="Proteomes" id="UP000799441"/>
    </source>
</evidence>
<dbReference type="AlphaFoldDB" id="A0A9P4QG40"/>